<keyword evidence="3" id="KW-0418">Kinase</keyword>
<evidence type="ECO:0000313" key="6">
    <source>
        <dbReference type="EMBL" id="MBS8259638.1"/>
    </source>
</evidence>
<keyword evidence="5" id="KW-1133">Transmembrane helix</keyword>
<feature type="transmembrane region" description="Helical" evidence="5">
    <location>
        <begin position="21"/>
        <end position="41"/>
    </location>
</feature>
<evidence type="ECO:0000256" key="3">
    <source>
        <dbReference type="ARBA" id="ARBA00022777"/>
    </source>
</evidence>
<keyword evidence="5" id="KW-0812">Transmembrane</keyword>
<evidence type="ECO:0000256" key="2">
    <source>
        <dbReference type="ARBA" id="ARBA00022741"/>
    </source>
</evidence>
<accession>A0A944CCF5</accession>
<dbReference type="EMBL" id="QTKU01000001">
    <property type="protein sequence ID" value="MBS8259638.1"/>
    <property type="molecule type" value="Genomic_DNA"/>
</dbReference>
<dbReference type="AlphaFoldDB" id="A0A944CCF5"/>
<evidence type="ECO:0000256" key="4">
    <source>
        <dbReference type="ARBA" id="ARBA00022840"/>
    </source>
</evidence>
<protein>
    <recommendedName>
        <fullName evidence="8">AsmA-like protein</fullName>
    </recommendedName>
</protein>
<name>A0A944CCF5_9HYPH</name>
<reference evidence="6" key="1">
    <citation type="submission" date="2018-08" db="EMBL/GenBank/DDBJ databases">
        <authorList>
            <person name="Jin W."/>
            <person name="Wang H."/>
            <person name="Yang Y."/>
            <person name="Li M."/>
            <person name="Liu J."/>
        </authorList>
    </citation>
    <scope>NUCLEOTIDE SEQUENCE</scope>
    <source>
        <strain evidence="6">AESS21</strain>
    </source>
</reference>
<reference evidence="6" key="2">
    <citation type="journal article" date="2021" name="Microorganisms">
        <title>Bacterial Dimethylsulfoniopropionate Biosynthesis in the East China Sea.</title>
        <authorList>
            <person name="Liu J."/>
            <person name="Zhang Y."/>
            <person name="Liu J."/>
            <person name="Zhong H."/>
            <person name="Williams B.T."/>
            <person name="Zheng Y."/>
            <person name="Curson A.R.J."/>
            <person name="Sun C."/>
            <person name="Sun H."/>
            <person name="Song D."/>
            <person name="Wagner Mackenzie B."/>
            <person name="Bermejo Martinez A."/>
            <person name="Todd J.D."/>
            <person name="Zhang X.H."/>
        </authorList>
    </citation>
    <scope>NUCLEOTIDE SEQUENCE</scope>
    <source>
        <strain evidence="6">AESS21</strain>
    </source>
</reference>
<keyword evidence="5" id="KW-0472">Membrane</keyword>
<dbReference type="GO" id="GO:0016301">
    <property type="term" value="F:kinase activity"/>
    <property type="evidence" value="ECO:0007669"/>
    <property type="project" value="UniProtKB-KW"/>
</dbReference>
<proteinExistence type="predicted"/>
<sequence length="1097" mass="117676">MGRQIQADKAQGRRSSWPRRILVASLLLLVLGLGAIAYAVLSGPVHVPLLARFMAEQASQGPAKLSIVDASLDFTHDDGIRVVVRDAHLQLEGDVPVEIILPRVEAPINGTSLLAGEIHFVSLQLDRPKIILGVPENERELPEMGHLMEAIDRVADVVDSEFARRNLARVHIANGDLEITGALARSFNSIDAEITRRDDHRIDATARVAGRVGPWEIQLTRRPADRDTEQRRLAVLFKDVTLGDLLSPESELKSGKGMGLPLSARFDSRFDETGNFLSANLVGRINDGWFQMGRTSVRFDDVALSLEWLPEVPGIRIGTSHIIYGNTQIFYDGHIQPPLKPGDDWDLTLATERAQFGSSDIPLAPIAIDTFQLAGRYVPDDRTFFFDEAGMIAGPAQLFASGSVEIRSDGPYLALALEGQNLPIGLTKQVWPITLVPPARRWIIDRVLDGQVDHVSFQGAVRPPAFNPANPDPGWSGDDMGLELSFSDAEIQPVGDVPNVSGISGTVSIENEVLTVDGWDGVSNVEGGGTVVMPEGTFKILRLRERDNKLGVLDIKLDGEAKDIAEIIDSDPFRVMQRAEVETDGISGDGTMRIEAEFGLRKKIDVADIIWRAQATSKNFSSSKPIKGHKIERANVEVDADQTQIAIVGKGVLDGLPADINLLLPLGGSDVQARQGVVLDVTADQLKERGIDLTAFLKGSMLMTVEDVDGVKAFDVDLTKTSLRLDALGWEKAPGVPATATFRLLETDTERRVQDFELVSDGVDVAGAMALSLDGDLQSASFSKFQLRSGDDASLTITRGSNGRFKIAMAGEEFDARGLIREVGKPKSGAGTSDFSKGLAVTANLARVTGFNGVGIEKFSGVIETDAEGLTSADVTGLLNGRAPFSFEIDNASSGSGRVAEGLFEDSGALLRFLDVYQRMRGGRGSLNVAMADHTTWDGTFKATGLSITEDPAIRKLTEQRNLLQRKQQGSVVIATGGGGVGEASFDTLDIAFTRSGQTLTISKGGLKGAVIGGTVSGTVDLGSQTMDLNGTFVPIYALNNIFANIPLLGFALGGSSGEGLIGVTYRLSGALSDPILSVNPISAIAPGIFRKMFEFQ</sequence>
<keyword evidence="1" id="KW-0808">Transferase</keyword>
<evidence type="ECO:0008006" key="8">
    <source>
        <dbReference type="Google" id="ProtNLM"/>
    </source>
</evidence>
<comment type="caution">
    <text evidence="6">The sequence shown here is derived from an EMBL/GenBank/DDBJ whole genome shotgun (WGS) entry which is preliminary data.</text>
</comment>
<keyword evidence="2" id="KW-0547">Nucleotide-binding</keyword>
<dbReference type="GO" id="GO:0005524">
    <property type="term" value="F:ATP binding"/>
    <property type="evidence" value="ECO:0007669"/>
    <property type="project" value="UniProtKB-KW"/>
</dbReference>
<dbReference type="InterPro" id="IPR023000">
    <property type="entry name" value="Shikimate_kinase_CS"/>
</dbReference>
<evidence type="ECO:0000313" key="7">
    <source>
        <dbReference type="Proteomes" id="UP000705379"/>
    </source>
</evidence>
<keyword evidence="4" id="KW-0067">ATP-binding</keyword>
<gene>
    <name evidence="6" type="ORF">DYI23_05345</name>
</gene>
<dbReference type="PROSITE" id="PS01128">
    <property type="entry name" value="SHIKIMATE_KINASE"/>
    <property type="match status" value="1"/>
</dbReference>
<organism evidence="6 7">
    <name type="scientific">Roseibium polysiphoniae</name>
    <dbReference type="NCBI Taxonomy" id="2571221"/>
    <lineage>
        <taxon>Bacteria</taxon>
        <taxon>Pseudomonadati</taxon>
        <taxon>Pseudomonadota</taxon>
        <taxon>Alphaproteobacteria</taxon>
        <taxon>Hyphomicrobiales</taxon>
        <taxon>Stappiaceae</taxon>
        <taxon>Roseibium</taxon>
    </lineage>
</organism>
<evidence type="ECO:0000256" key="1">
    <source>
        <dbReference type="ARBA" id="ARBA00022679"/>
    </source>
</evidence>
<dbReference type="Proteomes" id="UP000705379">
    <property type="component" value="Unassembled WGS sequence"/>
</dbReference>
<dbReference type="RefSeq" id="WP_213215217.1">
    <property type="nucleotide sequence ID" value="NZ_QTKU01000001.1"/>
</dbReference>
<evidence type="ECO:0000256" key="5">
    <source>
        <dbReference type="SAM" id="Phobius"/>
    </source>
</evidence>